<feature type="domain" description="ABC transporter" evidence="11">
    <location>
        <begin position="411"/>
        <end position="645"/>
    </location>
</feature>
<proteinExistence type="predicted"/>
<evidence type="ECO:0000256" key="10">
    <source>
        <dbReference type="SAM" id="Phobius"/>
    </source>
</evidence>
<name>A0A538TQ89_UNCEI</name>
<feature type="region of interest" description="Disordered" evidence="9">
    <location>
        <begin position="16"/>
        <end position="56"/>
    </location>
</feature>
<keyword evidence="6 13" id="KW-0067">ATP-binding</keyword>
<evidence type="ECO:0000256" key="9">
    <source>
        <dbReference type="SAM" id="MobiDB-lite"/>
    </source>
</evidence>
<dbReference type="Pfam" id="PF00005">
    <property type="entry name" value="ABC_tran"/>
    <property type="match status" value="1"/>
</dbReference>
<evidence type="ECO:0000256" key="7">
    <source>
        <dbReference type="ARBA" id="ARBA00022989"/>
    </source>
</evidence>
<keyword evidence="8 10" id="KW-0472">Membrane</keyword>
<dbReference type="PROSITE" id="PS00211">
    <property type="entry name" value="ABC_TRANSPORTER_1"/>
    <property type="match status" value="1"/>
</dbReference>
<feature type="domain" description="ABC transmembrane type-1" evidence="12">
    <location>
        <begin position="79"/>
        <end position="377"/>
    </location>
</feature>
<dbReference type="InterPro" id="IPR027417">
    <property type="entry name" value="P-loop_NTPase"/>
</dbReference>
<dbReference type="InterPro" id="IPR017871">
    <property type="entry name" value="ABC_transporter-like_CS"/>
</dbReference>
<keyword evidence="4 10" id="KW-0812">Transmembrane</keyword>
<organism evidence="13 14">
    <name type="scientific">Eiseniibacteriota bacterium</name>
    <dbReference type="NCBI Taxonomy" id="2212470"/>
    <lineage>
        <taxon>Bacteria</taxon>
        <taxon>Candidatus Eiseniibacteriota</taxon>
    </lineage>
</organism>
<dbReference type="Pfam" id="PF00664">
    <property type="entry name" value="ABC_membrane"/>
    <property type="match status" value="1"/>
</dbReference>
<keyword evidence="7 10" id="KW-1133">Transmembrane helix</keyword>
<dbReference type="PANTHER" id="PTHR43394:SF1">
    <property type="entry name" value="ATP-BINDING CASSETTE SUB-FAMILY B MEMBER 10, MITOCHONDRIAL"/>
    <property type="match status" value="1"/>
</dbReference>
<dbReference type="SUPFAM" id="SSF90123">
    <property type="entry name" value="ABC transporter transmembrane region"/>
    <property type="match status" value="1"/>
</dbReference>
<evidence type="ECO:0000256" key="4">
    <source>
        <dbReference type="ARBA" id="ARBA00022692"/>
    </source>
</evidence>
<accession>A0A538TQ89</accession>
<dbReference type="EMBL" id="VBOY01000065">
    <property type="protein sequence ID" value="TMQ65806.1"/>
    <property type="molecule type" value="Genomic_DNA"/>
</dbReference>
<feature type="transmembrane region" description="Helical" evidence="10">
    <location>
        <begin position="234"/>
        <end position="253"/>
    </location>
</feature>
<gene>
    <name evidence="13" type="ORF">E6K78_07110</name>
</gene>
<feature type="transmembrane region" description="Helical" evidence="10">
    <location>
        <begin position="122"/>
        <end position="144"/>
    </location>
</feature>
<evidence type="ECO:0000256" key="6">
    <source>
        <dbReference type="ARBA" id="ARBA00022840"/>
    </source>
</evidence>
<evidence type="ECO:0000259" key="12">
    <source>
        <dbReference type="PROSITE" id="PS50929"/>
    </source>
</evidence>
<evidence type="ECO:0000256" key="1">
    <source>
        <dbReference type="ARBA" id="ARBA00004651"/>
    </source>
</evidence>
<evidence type="ECO:0000313" key="14">
    <source>
        <dbReference type="Proteomes" id="UP000316609"/>
    </source>
</evidence>
<evidence type="ECO:0000256" key="3">
    <source>
        <dbReference type="ARBA" id="ARBA00022475"/>
    </source>
</evidence>
<dbReference type="CDD" id="cd18564">
    <property type="entry name" value="ABC_6TM_exporter_like"/>
    <property type="match status" value="1"/>
</dbReference>
<dbReference type="PROSITE" id="PS50929">
    <property type="entry name" value="ABC_TM1F"/>
    <property type="match status" value="1"/>
</dbReference>
<keyword evidence="5" id="KW-0547">Nucleotide-binding</keyword>
<dbReference type="GO" id="GO:0015421">
    <property type="term" value="F:ABC-type oligopeptide transporter activity"/>
    <property type="evidence" value="ECO:0007669"/>
    <property type="project" value="TreeGrafter"/>
</dbReference>
<dbReference type="PROSITE" id="PS50893">
    <property type="entry name" value="ABC_TRANSPORTER_2"/>
    <property type="match status" value="1"/>
</dbReference>
<dbReference type="GO" id="GO:0005524">
    <property type="term" value="F:ATP binding"/>
    <property type="evidence" value="ECO:0007669"/>
    <property type="project" value="UniProtKB-KW"/>
</dbReference>
<dbReference type="AlphaFoldDB" id="A0A538TQ89"/>
<comment type="caution">
    <text evidence="13">The sequence shown here is derived from an EMBL/GenBank/DDBJ whole genome shotgun (WGS) entry which is preliminary data.</text>
</comment>
<comment type="subcellular location">
    <subcellularLocation>
        <location evidence="1">Cell membrane</location>
        <topology evidence="1">Multi-pass membrane protein</topology>
    </subcellularLocation>
</comment>
<protein>
    <submittedName>
        <fullName evidence="13">ABC transporter ATP-binding protein</fullName>
    </submittedName>
</protein>
<dbReference type="SUPFAM" id="SSF52540">
    <property type="entry name" value="P-loop containing nucleoside triphosphate hydrolases"/>
    <property type="match status" value="1"/>
</dbReference>
<dbReference type="GO" id="GO:0005886">
    <property type="term" value="C:plasma membrane"/>
    <property type="evidence" value="ECO:0007669"/>
    <property type="project" value="UniProtKB-SubCell"/>
</dbReference>
<keyword evidence="3" id="KW-1003">Cell membrane</keyword>
<dbReference type="InterPro" id="IPR003439">
    <property type="entry name" value="ABC_transporter-like_ATP-bd"/>
</dbReference>
<dbReference type="GO" id="GO:0016887">
    <property type="term" value="F:ATP hydrolysis activity"/>
    <property type="evidence" value="ECO:0007669"/>
    <property type="project" value="InterPro"/>
</dbReference>
<dbReference type="InterPro" id="IPR011527">
    <property type="entry name" value="ABC1_TM_dom"/>
</dbReference>
<dbReference type="Gene3D" id="3.40.50.300">
    <property type="entry name" value="P-loop containing nucleotide triphosphate hydrolases"/>
    <property type="match status" value="1"/>
</dbReference>
<dbReference type="Gene3D" id="1.20.1560.10">
    <property type="entry name" value="ABC transporter type 1, transmembrane domain"/>
    <property type="match status" value="1"/>
</dbReference>
<evidence type="ECO:0000256" key="5">
    <source>
        <dbReference type="ARBA" id="ARBA00022741"/>
    </source>
</evidence>
<sequence length="656" mass="71917">MLPARSGSRRARCLVRADRAPAQDPHADLRHHAAPRFRGAGKTAGRGGSPPAMSGHDRERVRFNQVLLTHLRTDRARLLLAGLFTVGVTVTELLKPWPLKVIIDHAILGKPVPHSWPFARELAAQGTIPLVVGAASSMVLIALLQGLFSYSQIFITSSIGYKLVYALRRELFNHLQQLSLSFHNRARSGDLLTRIAGDTNTLKDIMADSILKFVTYVLVVIGTLAVMISVDWKFGAISLATLSILCISLFHLYRKTKASVRKQRKQEGAVASRMNEVLTAIPLVQAFAREQYEAKLFDTETAKTMQQSVHVARLEAAATRSTEIISALGTAAAVVFGAVEVLAGRMLPGDLVLVASYLTSLYKPVRGMAKLSTNFSKAMASADRIAHVLDRAPEIMDRPDAVDPGRIRGKIVFKDVSFDYEDGRDVLRHVSFSISPGQRIALVGVSGAGKSTIVSLLLRLYEPREGVIEVDGLDIRRYRRESLRREIGLVLQQSILFGASVRENIAYGNPEASMEQIMAAATAANADEFIREMENGYDTEIGERGATLSGGQRQRIAIARAFVRDAPVLVLDEPMTGLDVESEARVREALDRLMTGRTCLMITHDLGAVADADLVLVLEDGRIIERGTHDQLAATSGRYRQLYELDAQRPALDLSS</sequence>
<reference evidence="13 14" key="1">
    <citation type="journal article" date="2019" name="Nat. Microbiol.">
        <title>Mediterranean grassland soil C-N compound turnover is dependent on rainfall and depth, and is mediated by genomically divergent microorganisms.</title>
        <authorList>
            <person name="Diamond S."/>
            <person name="Andeer P.F."/>
            <person name="Li Z."/>
            <person name="Crits-Christoph A."/>
            <person name="Burstein D."/>
            <person name="Anantharaman K."/>
            <person name="Lane K.R."/>
            <person name="Thomas B.C."/>
            <person name="Pan C."/>
            <person name="Northen T.R."/>
            <person name="Banfield J.F."/>
        </authorList>
    </citation>
    <scope>NUCLEOTIDE SEQUENCE [LARGE SCALE GENOMIC DNA]</scope>
    <source>
        <strain evidence="13">WS_8</strain>
    </source>
</reference>
<keyword evidence="2" id="KW-0813">Transport</keyword>
<feature type="transmembrane region" description="Helical" evidence="10">
    <location>
        <begin position="210"/>
        <end position="228"/>
    </location>
</feature>
<dbReference type="FunFam" id="3.40.50.300:FF:000221">
    <property type="entry name" value="Multidrug ABC transporter ATP-binding protein"/>
    <property type="match status" value="1"/>
</dbReference>
<evidence type="ECO:0000259" key="11">
    <source>
        <dbReference type="PROSITE" id="PS50893"/>
    </source>
</evidence>
<dbReference type="Proteomes" id="UP000316609">
    <property type="component" value="Unassembled WGS sequence"/>
</dbReference>
<evidence type="ECO:0000313" key="13">
    <source>
        <dbReference type="EMBL" id="TMQ65806.1"/>
    </source>
</evidence>
<dbReference type="InterPro" id="IPR003593">
    <property type="entry name" value="AAA+_ATPase"/>
</dbReference>
<feature type="compositionally biased region" description="Basic and acidic residues" evidence="9">
    <location>
        <begin position="16"/>
        <end position="31"/>
    </location>
</feature>
<dbReference type="InterPro" id="IPR039421">
    <property type="entry name" value="Type_1_exporter"/>
</dbReference>
<dbReference type="SMART" id="SM00382">
    <property type="entry name" value="AAA"/>
    <property type="match status" value="1"/>
</dbReference>
<evidence type="ECO:0000256" key="8">
    <source>
        <dbReference type="ARBA" id="ARBA00023136"/>
    </source>
</evidence>
<dbReference type="InterPro" id="IPR036640">
    <property type="entry name" value="ABC1_TM_sf"/>
</dbReference>
<evidence type="ECO:0000256" key="2">
    <source>
        <dbReference type="ARBA" id="ARBA00022448"/>
    </source>
</evidence>
<dbReference type="PANTHER" id="PTHR43394">
    <property type="entry name" value="ATP-DEPENDENT PERMEASE MDL1, MITOCHONDRIAL"/>
    <property type="match status" value="1"/>
</dbReference>